<comment type="caution">
    <text evidence="1">The sequence shown here is derived from an EMBL/GenBank/DDBJ whole genome shotgun (WGS) entry which is preliminary data.</text>
</comment>
<evidence type="ECO:0000313" key="2">
    <source>
        <dbReference type="Proteomes" id="UP000688137"/>
    </source>
</evidence>
<gene>
    <name evidence="1" type="ORF">PPRIM_AZ9-3.1.T0960080</name>
</gene>
<protein>
    <submittedName>
        <fullName evidence="1">Uncharacterized protein</fullName>
    </submittedName>
</protein>
<dbReference type="EMBL" id="CAJJDM010000099">
    <property type="protein sequence ID" value="CAD8094558.1"/>
    <property type="molecule type" value="Genomic_DNA"/>
</dbReference>
<accession>A0A8S1NQ22</accession>
<dbReference type="Proteomes" id="UP000688137">
    <property type="component" value="Unassembled WGS sequence"/>
</dbReference>
<dbReference type="AlphaFoldDB" id="A0A8S1NQ22"/>
<organism evidence="1 2">
    <name type="scientific">Paramecium primaurelia</name>
    <dbReference type="NCBI Taxonomy" id="5886"/>
    <lineage>
        <taxon>Eukaryota</taxon>
        <taxon>Sar</taxon>
        <taxon>Alveolata</taxon>
        <taxon>Ciliophora</taxon>
        <taxon>Intramacronucleata</taxon>
        <taxon>Oligohymenophorea</taxon>
        <taxon>Peniculida</taxon>
        <taxon>Parameciidae</taxon>
        <taxon>Paramecium</taxon>
    </lineage>
</organism>
<sequence length="221" mass="26693">MNTEQQECLPIKKFLLKKQISERLFNSHIHSPQHDQQRGSPQHQRKIIFPQIQVPQENTDQKHLISPKYQQSVEKMEYIKLPEIDEKFYIKRSIQQELCFNVKMQHSSRKNSTENNEIVDNDQFILPHHQNNKKVEFQQDVLVYDYINQTYKKSNIDGSQKPLFRRQKTKNLSDDLRLYNDNFKYNGKSQFFDISTKEKHNQKHFIIDTLQMENENQINKE</sequence>
<evidence type="ECO:0000313" key="1">
    <source>
        <dbReference type="EMBL" id="CAD8094558.1"/>
    </source>
</evidence>
<keyword evidence="2" id="KW-1185">Reference proteome</keyword>
<proteinExistence type="predicted"/>
<name>A0A8S1NQ22_PARPR</name>
<dbReference type="OMA" id="KGGSPQH"/>
<reference evidence="1" key="1">
    <citation type="submission" date="2021-01" db="EMBL/GenBank/DDBJ databases">
        <authorList>
            <consortium name="Genoscope - CEA"/>
            <person name="William W."/>
        </authorList>
    </citation>
    <scope>NUCLEOTIDE SEQUENCE</scope>
</reference>